<sequence>MVFKSPTDGKWYKLEEADMAHITDAVVWWNQKGRFYGAKFKEVREFMRSAEN</sequence>
<gene>
    <name evidence="1" type="ORF">DKK70_01000</name>
</gene>
<dbReference type="AlphaFoldDB" id="A0A2V4E7N0"/>
<organism evidence="1 2">
    <name type="scientific">Gilliamella apicola</name>
    <dbReference type="NCBI Taxonomy" id="1196095"/>
    <lineage>
        <taxon>Bacteria</taxon>
        <taxon>Pseudomonadati</taxon>
        <taxon>Pseudomonadota</taxon>
        <taxon>Gammaproteobacteria</taxon>
        <taxon>Orbales</taxon>
        <taxon>Orbaceae</taxon>
        <taxon>Gilliamella</taxon>
    </lineage>
</organism>
<evidence type="ECO:0000313" key="2">
    <source>
        <dbReference type="Proteomes" id="UP000247932"/>
    </source>
</evidence>
<protein>
    <submittedName>
        <fullName evidence="1">Uncharacterized protein</fullName>
    </submittedName>
</protein>
<evidence type="ECO:0000313" key="1">
    <source>
        <dbReference type="EMBL" id="PXZ08563.1"/>
    </source>
</evidence>
<reference evidence="1 2" key="1">
    <citation type="submission" date="2018-05" db="EMBL/GenBank/DDBJ databases">
        <title>Reference genomes for bee gut microbiota database.</title>
        <authorList>
            <person name="Ellegaard K.M."/>
        </authorList>
    </citation>
    <scope>NUCLEOTIDE SEQUENCE [LARGE SCALE GENOMIC DNA]</scope>
    <source>
        <strain evidence="1 2">ESL0182</strain>
    </source>
</reference>
<dbReference type="OrthoDB" id="5513456at2"/>
<name>A0A2V4E7N0_9GAMM</name>
<accession>A0A2V4E7N0</accession>
<dbReference type="EMBL" id="QGLR01000004">
    <property type="protein sequence ID" value="PXZ08563.1"/>
    <property type="molecule type" value="Genomic_DNA"/>
</dbReference>
<dbReference type="Proteomes" id="UP000247932">
    <property type="component" value="Unassembled WGS sequence"/>
</dbReference>
<keyword evidence="2" id="KW-1185">Reference proteome</keyword>
<proteinExistence type="predicted"/>
<comment type="caution">
    <text evidence="1">The sequence shown here is derived from an EMBL/GenBank/DDBJ whole genome shotgun (WGS) entry which is preliminary data.</text>
</comment>